<dbReference type="STRING" id="1658174.A0A1J9RJA3"/>
<evidence type="ECO:0000313" key="3">
    <source>
        <dbReference type="Proteomes" id="UP000242791"/>
    </source>
</evidence>
<feature type="compositionally biased region" description="Acidic residues" evidence="1">
    <location>
        <begin position="50"/>
        <end position="62"/>
    </location>
</feature>
<reference evidence="2 3" key="1">
    <citation type="submission" date="2015-08" db="EMBL/GenBank/DDBJ databases">
        <title>Emmonsia species relationships and genome sequence.</title>
        <authorList>
            <person name="Cuomo C.A."/>
            <person name="Schwartz I.S."/>
            <person name="Kenyon C."/>
            <person name="De Hoog G.S."/>
            <person name="Govender N.P."/>
            <person name="Botha A."/>
            <person name="Moreno L."/>
            <person name="De Vries M."/>
            <person name="Munoz J.F."/>
            <person name="Stielow J.B."/>
        </authorList>
    </citation>
    <scope>NUCLEOTIDE SEQUENCE [LARGE SCALE GENOMIC DNA]</scope>
    <source>
        <strain evidence="2 3">EI222</strain>
    </source>
</reference>
<name>A0A1J9RJA3_9EURO</name>
<accession>A0A1J9RJA3</accession>
<comment type="caution">
    <text evidence="2">The sequence shown here is derived from an EMBL/GenBank/DDBJ whole genome shotgun (WGS) entry which is preliminary data.</text>
</comment>
<dbReference type="Proteomes" id="UP000242791">
    <property type="component" value="Unassembled WGS sequence"/>
</dbReference>
<sequence>MLPIPTIDIFSSPLGSPPWGHYLLVETASDLESGVTTPLLKDDNLTRFDGDDDDDDDDDDSNDCVQFVSSKRGRRGSKHAGVAGSDLSTSSDIV</sequence>
<protein>
    <submittedName>
        <fullName evidence="2">Uncharacterized protein</fullName>
    </submittedName>
</protein>
<evidence type="ECO:0000256" key="1">
    <source>
        <dbReference type="SAM" id="MobiDB-lite"/>
    </source>
</evidence>
<feature type="compositionally biased region" description="Basic and acidic residues" evidence="1">
    <location>
        <begin position="40"/>
        <end position="49"/>
    </location>
</feature>
<keyword evidence="3" id="KW-1185">Reference proteome</keyword>
<evidence type="ECO:0000313" key="2">
    <source>
        <dbReference type="EMBL" id="OJD28060.1"/>
    </source>
</evidence>
<feature type="region of interest" description="Disordered" evidence="1">
    <location>
        <begin position="40"/>
        <end position="94"/>
    </location>
</feature>
<dbReference type="AlphaFoldDB" id="A0A1J9RJA3"/>
<dbReference type="VEuPathDB" id="FungiDB:ACJ73_00543"/>
<gene>
    <name evidence="2" type="ORF">ACJ73_00543</name>
</gene>
<organism evidence="2 3">
    <name type="scientific">Blastomyces percursus</name>
    <dbReference type="NCBI Taxonomy" id="1658174"/>
    <lineage>
        <taxon>Eukaryota</taxon>
        <taxon>Fungi</taxon>
        <taxon>Dikarya</taxon>
        <taxon>Ascomycota</taxon>
        <taxon>Pezizomycotina</taxon>
        <taxon>Eurotiomycetes</taxon>
        <taxon>Eurotiomycetidae</taxon>
        <taxon>Onygenales</taxon>
        <taxon>Ajellomycetaceae</taxon>
        <taxon>Blastomyces</taxon>
    </lineage>
</organism>
<dbReference type="EMBL" id="LGTZ01000038">
    <property type="protein sequence ID" value="OJD28060.1"/>
    <property type="molecule type" value="Genomic_DNA"/>
</dbReference>
<proteinExistence type="predicted"/>